<dbReference type="GO" id="GO:0003755">
    <property type="term" value="F:peptidyl-prolyl cis-trans isomerase activity"/>
    <property type="evidence" value="ECO:0007669"/>
    <property type="project" value="UniProtKB-EC"/>
</dbReference>
<dbReference type="Proteomes" id="UP000663859">
    <property type="component" value="Unassembled WGS sequence"/>
</dbReference>
<feature type="coiled-coil region" evidence="8">
    <location>
        <begin position="194"/>
        <end position="221"/>
    </location>
</feature>
<evidence type="ECO:0000256" key="9">
    <source>
        <dbReference type="SAM" id="MobiDB-lite"/>
    </source>
</evidence>
<keyword evidence="2" id="KW-1003">Cell membrane</keyword>
<feature type="compositionally biased region" description="Basic and acidic residues" evidence="9">
    <location>
        <begin position="242"/>
        <end position="259"/>
    </location>
</feature>
<evidence type="ECO:0000256" key="8">
    <source>
        <dbReference type="SAM" id="Coils"/>
    </source>
</evidence>
<dbReference type="PANTHER" id="PTHR47529">
    <property type="entry name" value="PEPTIDYL-PROLYL CIS-TRANS ISOMERASE D"/>
    <property type="match status" value="1"/>
</dbReference>
<keyword evidence="6" id="KW-0143">Chaperone</keyword>
<comment type="subcellular location">
    <subcellularLocation>
        <location evidence="1">Cell membrane</location>
        <topology evidence="1">Single-pass type II membrane protein</topology>
    </subcellularLocation>
</comment>
<dbReference type="Pfam" id="PF13145">
    <property type="entry name" value="Rotamase_2"/>
    <property type="match status" value="1"/>
</dbReference>
<dbReference type="Pfam" id="PF13624">
    <property type="entry name" value="SurA_N_3"/>
    <property type="match status" value="1"/>
</dbReference>
<organism evidence="11 12">
    <name type="scientific">Candidatus Methylacidithermus pantelleriae</name>
    <dbReference type="NCBI Taxonomy" id="2744239"/>
    <lineage>
        <taxon>Bacteria</taxon>
        <taxon>Pseudomonadati</taxon>
        <taxon>Verrucomicrobiota</taxon>
        <taxon>Methylacidiphilae</taxon>
        <taxon>Methylacidiphilales</taxon>
        <taxon>Methylacidiphilaceae</taxon>
        <taxon>Candidatus Methylacidithermus</taxon>
    </lineage>
</organism>
<comment type="similarity">
    <text evidence="7">Belongs to the PpiD chaperone family.</text>
</comment>
<evidence type="ECO:0000256" key="3">
    <source>
        <dbReference type="ARBA" id="ARBA00022692"/>
    </source>
</evidence>
<accession>A0A8J2BIN6</accession>
<dbReference type="InterPro" id="IPR027304">
    <property type="entry name" value="Trigger_fact/SurA_dom_sf"/>
</dbReference>
<feature type="region of interest" description="Disordered" evidence="9">
    <location>
        <begin position="241"/>
        <end position="265"/>
    </location>
</feature>
<keyword evidence="4" id="KW-1133">Transmembrane helix</keyword>
<gene>
    <name evidence="11" type="ORF">MPNT_250015</name>
</gene>
<dbReference type="AlphaFoldDB" id="A0A8J2BIN6"/>
<dbReference type="InterPro" id="IPR052029">
    <property type="entry name" value="PpiD_chaperone"/>
</dbReference>
<proteinExistence type="inferred from homology"/>
<evidence type="ECO:0000256" key="6">
    <source>
        <dbReference type="ARBA" id="ARBA00023186"/>
    </source>
</evidence>
<dbReference type="SUPFAM" id="SSF109998">
    <property type="entry name" value="Triger factor/SurA peptide-binding domain-like"/>
    <property type="match status" value="1"/>
</dbReference>
<keyword evidence="12" id="KW-1185">Reference proteome</keyword>
<evidence type="ECO:0000256" key="7">
    <source>
        <dbReference type="ARBA" id="ARBA00038408"/>
    </source>
</evidence>
<dbReference type="RefSeq" id="WP_174583275.1">
    <property type="nucleotide sequence ID" value="NZ_CAJNOB010000018.1"/>
</dbReference>
<dbReference type="EC" id="5.2.1.8" evidence="11"/>
<evidence type="ECO:0000256" key="1">
    <source>
        <dbReference type="ARBA" id="ARBA00004401"/>
    </source>
</evidence>
<dbReference type="InterPro" id="IPR000297">
    <property type="entry name" value="PPIase_PpiC"/>
</dbReference>
<sequence length="503" mass="56849">MLKEFVQLFRNRPSLSLAVFVAIGLSFLFFFNLPSLVHLREASVGKIEGRAVSAEEFRLSEQAVSLAMAMNPDLAQRSVPTELVRVMAWNRLIFLTKAKTWKDKVTDEEVVQFIQHLPIFQNGGRYDPELYQKFVSQFLASRGIRAERFEEIVREELLIRHVQEAILSPVSVDPKETKEILAMLFAPVSLEVVRFSLEERASQLQVTQAEAEEEYRNHQEDPEFQEPERREVAILWFRAKPSGKEPSGETEQKAGEEASRFASELTGREKEVLQEAARKGIPIQRVGPFSLQDNPQEIPGGQVVQRVAFELSSESPLSDPVAIQGNGYALVYLLKVTPSRRKPFEEVASLAREKARRRKALRALMEEGDRLSNQLQKAVSQGESFSSAAQRLGLRVQELTDFSPAEPDPSLPDGPALATIVRHLPVGRVSRWEATSLGGVIVLVRERHPERIAHREELESEVRKQVLELRQEAVLEEWLRSEYQKKGTILPSFLRKGAATAGS</sequence>
<evidence type="ECO:0000313" key="11">
    <source>
        <dbReference type="EMBL" id="CAF0698171.1"/>
    </source>
</evidence>
<keyword evidence="5" id="KW-0472">Membrane</keyword>
<evidence type="ECO:0000256" key="2">
    <source>
        <dbReference type="ARBA" id="ARBA00022475"/>
    </source>
</evidence>
<evidence type="ECO:0000313" key="12">
    <source>
        <dbReference type="Proteomes" id="UP000663859"/>
    </source>
</evidence>
<protein>
    <submittedName>
        <fullName evidence="11">Putative Peptidyl-prolyl cis-trans isomerase D</fullName>
        <ecNumber evidence="11">5.2.1.8</ecNumber>
    </submittedName>
</protein>
<feature type="domain" description="PpiC" evidence="10">
    <location>
        <begin position="206"/>
        <end position="347"/>
    </location>
</feature>
<keyword evidence="11" id="KW-0413">Isomerase</keyword>
<name>A0A8J2BIN6_9BACT</name>
<reference evidence="11" key="1">
    <citation type="submission" date="2021-02" db="EMBL/GenBank/DDBJ databases">
        <authorList>
            <person name="Cremers G."/>
            <person name="Picone N."/>
        </authorList>
    </citation>
    <scope>NUCLEOTIDE SEQUENCE</scope>
    <source>
        <strain evidence="11">PQ17</strain>
    </source>
</reference>
<comment type="caution">
    <text evidence="11">The sequence shown here is derived from an EMBL/GenBank/DDBJ whole genome shotgun (WGS) entry which is preliminary data.</text>
</comment>
<dbReference type="EMBL" id="CAJNOB010000018">
    <property type="protein sequence ID" value="CAF0698171.1"/>
    <property type="molecule type" value="Genomic_DNA"/>
</dbReference>
<evidence type="ECO:0000259" key="10">
    <source>
        <dbReference type="Pfam" id="PF13145"/>
    </source>
</evidence>
<feature type="coiled-coil region" evidence="8">
    <location>
        <begin position="347"/>
        <end position="381"/>
    </location>
</feature>
<dbReference type="PANTHER" id="PTHR47529:SF1">
    <property type="entry name" value="PERIPLASMIC CHAPERONE PPID"/>
    <property type="match status" value="1"/>
</dbReference>
<keyword evidence="3" id="KW-0812">Transmembrane</keyword>
<evidence type="ECO:0000256" key="5">
    <source>
        <dbReference type="ARBA" id="ARBA00023136"/>
    </source>
</evidence>
<keyword evidence="8" id="KW-0175">Coiled coil</keyword>
<dbReference type="GO" id="GO:0005886">
    <property type="term" value="C:plasma membrane"/>
    <property type="evidence" value="ECO:0007669"/>
    <property type="project" value="UniProtKB-SubCell"/>
</dbReference>
<evidence type="ECO:0000256" key="4">
    <source>
        <dbReference type="ARBA" id="ARBA00022989"/>
    </source>
</evidence>